<accession>A0A4S2MQR8</accession>
<feature type="transmembrane region" description="Helical" evidence="1">
    <location>
        <begin position="28"/>
        <end position="48"/>
    </location>
</feature>
<keyword evidence="1" id="KW-1133">Transmembrane helix</keyword>
<gene>
    <name evidence="2" type="ORF">EX30DRAFT_107855</name>
</gene>
<evidence type="ECO:0008006" key="4">
    <source>
        <dbReference type="Google" id="ProtNLM"/>
    </source>
</evidence>
<sequence>MPPQHASHVNAFKLISYPLKFRPWPGSFFSILFFFLLSLFVSCPPLNVPHLFPDRRSRSRLLQPGLQIAHTHGGRISRMVGFKTSLQAGLVFFPFLFFGTLGILGLELGLHGLEGGKFIVD</sequence>
<name>A0A4S2MQR8_9PEZI</name>
<protein>
    <recommendedName>
        <fullName evidence="4">Transmembrane protein</fullName>
    </recommendedName>
</protein>
<evidence type="ECO:0000313" key="3">
    <source>
        <dbReference type="Proteomes" id="UP000298138"/>
    </source>
</evidence>
<reference evidence="2 3" key="1">
    <citation type="submission" date="2019-04" db="EMBL/GenBank/DDBJ databases">
        <title>Comparative genomics and transcriptomics to analyze fruiting body development in filamentous ascomycetes.</title>
        <authorList>
            <consortium name="DOE Joint Genome Institute"/>
            <person name="Lutkenhaus R."/>
            <person name="Traeger S."/>
            <person name="Breuer J."/>
            <person name="Kuo A."/>
            <person name="Lipzen A."/>
            <person name="Pangilinan J."/>
            <person name="Dilworth D."/>
            <person name="Sandor L."/>
            <person name="Poggeler S."/>
            <person name="Barry K."/>
            <person name="Grigoriev I.V."/>
            <person name="Nowrousian M."/>
        </authorList>
    </citation>
    <scope>NUCLEOTIDE SEQUENCE [LARGE SCALE GENOMIC DNA]</scope>
    <source>
        <strain evidence="2 3">CBS 389.68</strain>
    </source>
</reference>
<evidence type="ECO:0000256" key="1">
    <source>
        <dbReference type="SAM" id="Phobius"/>
    </source>
</evidence>
<keyword evidence="3" id="KW-1185">Reference proteome</keyword>
<proteinExistence type="predicted"/>
<dbReference type="AlphaFoldDB" id="A0A4S2MQR8"/>
<keyword evidence="1" id="KW-0812">Transmembrane</keyword>
<organism evidence="2 3">
    <name type="scientific">Ascodesmis nigricans</name>
    <dbReference type="NCBI Taxonomy" id="341454"/>
    <lineage>
        <taxon>Eukaryota</taxon>
        <taxon>Fungi</taxon>
        <taxon>Dikarya</taxon>
        <taxon>Ascomycota</taxon>
        <taxon>Pezizomycotina</taxon>
        <taxon>Pezizomycetes</taxon>
        <taxon>Pezizales</taxon>
        <taxon>Ascodesmidaceae</taxon>
        <taxon>Ascodesmis</taxon>
    </lineage>
</organism>
<dbReference type="EMBL" id="ML220131">
    <property type="protein sequence ID" value="TGZ79445.1"/>
    <property type="molecule type" value="Genomic_DNA"/>
</dbReference>
<dbReference type="InParanoid" id="A0A4S2MQR8"/>
<keyword evidence="1" id="KW-0472">Membrane</keyword>
<dbReference type="Proteomes" id="UP000298138">
    <property type="component" value="Unassembled WGS sequence"/>
</dbReference>
<feature type="transmembrane region" description="Helical" evidence="1">
    <location>
        <begin position="85"/>
        <end position="106"/>
    </location>
</feature>
<evidence type="ECO:0000313" key="2">
    <source>
        <dbReference type="EMBL" id="TGZ79445.1"/>
    </source>
</evidence>